<gene>
    <name evidence="3" type="ORF">GPUH_LOCUS21706</name>
</gene>
<accession>A0A183EL65</accession>
<proteinExistence type="predicted"/>
<evidence type="ECO:0000256" key="2">
    <source>
        <dbReference type="SAM" id="Phobius"/>
    </source>
</evidence>
<reference evidence="3 4" key="2">
    <citation type="submission" date="2018-11" db="EMBL/GenBank/DDBJ databases">
        <authorList>
            <consortium name="Pathogen Informatics"/>
        </authorList>
    </citation>
    <scope>NUCLEOTIDE SEQUENCE [LARGE SCALE GENOMIC DNA]</scope>
</reference>
<keyword evidence="2" id="KW-0812">Transmembrane</keyword>
<feature type="compositionally biased region" description="Polar residues" evidence="1">
    <location>
        <begin position="25"/>
        <end position="38"/>
    </location>
</feature>
<evidence type="ECO:0000313" key="4">
    <source>
        <dbReference type="Proteomes" id="UP000271098"/>
    </source>
</evidence>
<reference evidence="5" key="1">
    <citation type="submission" date="2016-06" db="UniProtKB">
        <authorList>
            <consortium name="WormBaseParasite"/>
        </authorList>
    </citation>
    <scope>IDENTIFICATION</scope>
</reference>
<protein>
    <submittedName>
        <fullName evidence="5">Ovule protein</fullName>
    </submittedName>
</protein>
<feature type="region of interest" description="Disordered" evidence="1">
    <location>
        <begin position="1"/>
        <end position="38"/>
    </location>
</feature>
<dbReference type="WBParaSite" id="GPUH_0002173301-mRNA-1">
    <property type="protein sequence ID" value="GPUH_0002173301-mRNA-1"/>
    <property type="gene ID" value="GPUH_0002173301"/>
</dbReference>
<evidence type="ECO:0000256" key="1">
    <source>
        <dbReference type="SAM" id="MobiDB-lite"/>
    </source>
</evidence>
<keyword evidence="2" id="KW-0472">Membrane</keyword>
<dbReference type="Proteomes" id="UP000271098">
    <property type="component" value="Unassembled WGS sequence"/>
</dbReference>
<evidence type="ECO:0000313" key="3">
    <source>
        <dbReference type="EMBL" id="VDN38782.1"/>
    </source>
</evidence>
<keyword evidence="2" id="KW-1133">Transmembrane helix</keyword>
<dbReference type="AlphaFoldDB" id="A0A183EL65"/>
<organism evidence="5">
    <name type="scientific">Gongylonema pulchrum</name>
    <dbReference type="NCBI Taxonomy" id="637853"/>
    <lineage>
        <taxon>Eukaryota</taxon>
        <taxon>Metazoa</taxon>
        <taxon>Ecdysozoa</taxon>
        <taxon>Nematoda</taxon>
        <taxon>Chromadorea</taxon>
        <taxon>Rhabditida</taxon>
        <taxon>Spirurina</taxon>
        <taxon>Spiruromorpha</taxon>
        <taxon>Spiruroidea</taxon>
        <taxon>Gongylonematidae</taxon>
        <taxon>Gongylonema</taxon>
    </lineage>
</organism>
<keyword evidence="4" id="KW-1185">Reference proteome</keyword>
<evidence type="ECO:0000313" key="5">
    <source>
        <dbReference type="WBParaSite" id="GPUH_0002173301-mRNA-1"/>
    </source>
</evidence>
<feature type="transmembrane region" description="Helical" evidence="2">
    <location>
        <begin position="58"/>
        <end position="75"/>
    </location>
</feature>
<dbReference type="EMBL" id="UYRT01093276">
    <property type="protein sequence ID" value="VDN38782.1"/>
    <property type="molecule type" value="Genomic_DNA"/>
</dbReference>
<sequence>MLDSSHAEPLLVDTFPNSDGPPAATLSSPGHPQSPQISSSKLIARSLMSSQQPKESDWFQHIVSLLISCAFLIMLRLRKQTFISLGCILNWDGLNYDSERECLSYSLFLENLSC</sequence>
<name>A0A183EL65_9BILA</name>